<evidence type="ECO:0000313" key="4">
    <source>
        <dbReference type="Proteomes" id="UP001596004"/>
    </source>
</evidence>
<dbReference type="Pfam" id="PF00326">
    <property type="entry name" value="Peptidase_S9"/>
    <property type="match status" value="1"/>
</dbReference>
<keyword evidence="4" id="KW-1185">Reference proteome</keyword>
<gene>
    <name evidence="3" type="ORF">ACFO60_21385</name>
</gene>
<evidence type="ECO:0000256" key="1">
    <source>
        <dbReference type="ARBA" id="ARBA00022801"/>
    </source>
</evidence>
<dbReference type="Gene3D" id="2.120.10.30">
    <property type="entry name" value="TolB, C-terminal domain"/>
    <property type="match status" value="1"/>
</dbReference>
<dbReference type="InterPro" id="IPR011042">
    <property type="entry name" value="6-blade_b-propeller_TolB-like"/>
</dbReference>
<proteinExistence type="predicted"/>
<dbReference type="InterPro" id="IPR001375">
    <property type="entry name" value="Peptidase_S9_cat"/>
</dbReference>
<organism evidence="3 4">
    <name type="scientific">Sphaerisporangium dianthi</name>
    <dbReference type="NCBI Taxonomy" id="1436120"/>
    <lineage>
        <taxon>Bacteria</taxon>
        <taxon>Bacillati</taxon>
        <taxon>Actinomycetota</taxon>
        <taxon>Actinomycetes</taxon>
        <taxon>Streptosporangiales</taxon>
        <taxon>Streptosporangiaceae</taxon>
        <taxon>Sphaerisporangium</taxon>
    </lineage>
</organism>
<dbReference type="PANTHER" id="PTHR42776:SF27">
    <property type="entry name" value="DIPEPTIDYL PEPTIDASE FAMILY MEMBER 6"/>
    <property type="match status" value="1"/>
</dbReference>
<dbReference type="Proteomes" id="UP001596004">
    <property type="component" value="Unassembled WGS sequence"/>
</dbReference>
<dbReference type="SUPFAM" id="SSF53474">
    <property type="entry name" value="alpha/beta-Hydrolases"/>
    <property type="match status" value="1"/>
</dbReference>
<feature type="domain" description="Peptidase S9 prolyl oligopeptidase catalytic" evidence="2">
    <location>
        <begin position="402"/>
        <end position="614"/>
    </location>
</feature>
<protein>
    <submittedName>
        <fullName evidence="3">S9 family peptidase</fullName>
    </submittedName>
</protein>
<dbReference type="InterPro" id="IPR029058">
    <property type="entry name" value="AB_hydrolase_fold"/>
</dbReference>
<keyword evidence="1" id="KW-0378">Hydrolase</keyword>
<dbReference type="Gene3D" id="3.40.50.1820">
    <property type="entry name" value="alpha/beta hydrolase"/>
    <property type="match status" value="1"/>
</dbReference>
<dbReference type="RefSeq" id="WP_380842709.1">
    <property type="nucleotide sequence ID" value="NZ_JBHSFP010000015.1"/>
</dbReference>
<reference evidence="4" key="1">
    <citation type="journal article" date="2019" name="Int. J. Syst. Evol. Microbiol.">
        <title>The Global Catalogue of Microorganisms (GCM) 10K type strain sequencing project: providing services to taxonomists for standard genome sequencing and annotation.</title>
        <authorList>
            <consortium name="The Broad Institute Genomics Platform"/>
            <consortium name="The Broad Institute Genome Sequencing Center for Infectious Disease"/>
            <person name="Wu L."/>
            <person name="Ma J."/>
        </authorList>
    </citation>
    <scope>NUCLEOTIDE SEQUENCE [LARGE SCALE GENOMIC DNA]</scope>
    <source>
        <strain evidence="4">CGMCC 4.7132</strain>
    </source>
</reference>
<dbReference type="PANTHER" id="PTHR42776">
    <property type="entry name" value="SERINE PEPTIDASE S9 FAMILY MEMBER"/>
    <property type="match status" value="1"/>
</dbReference>
<evidence type="ECO:0000313" key="3">
    <source>
        <dbReference type="EMBL" id="MFC4533335.1"/>
    </source>
</evidence>
<sequence length="614" mass="67543">MITEAVPLIPRAVLFGNPAYMAPGISPDGTRLRFLAPDEGVMNVWVGPVDAPQEAKVVTHDRGRGIRAFGFCHDDRTLYHLRDEDGDESWRLYLVDLDTGRERCVTPFDGVQARVLAHNRWHPDTMLIGLNKDRRELHDVYRLDLPTGELTKVATNPGYMTWEIDTDLRIRGGTAMRPDGSCAVHLAGLGADEAAPWLDVPREDAMGTHIAGFSRDGATFYLLSSIGANATRLFAVDASTGRRTLLAEDPVYDVKRVEMDPGTRVPQAVVLGKDRDERVFLDDGYAAQVARIQGELARLGVDGEISIDRSERADRRWTITVVAADRPVGFYLYDRAGGGLHFLFDHQPELARHRLAGMEPFVFTARDGVEVHGYVTWPPGAGRRGLPAVVNVHGGPWARDSWGFDEEAQWLANRGYACVQVNFRGSVGYGKDFQNLGAKQWGRAMHTDLLDAVGHLVSGGAVDASRVAIMGCSYGGYAALAGAAFTPKVFACAVDLCGPSNLLTLLEGGPAYLRPLMAFMHANVGDPRTEREMLWERSPLSRVDDIVIPVLVAQGANDVRVTRKEAEQIVAALEAKGLPYEYLLFEDEGHGLARPENRESYYAAVERFLSRHLG</sequence>
<name>A0ABV9CKF1_9ACTN</name>
<accession>A0ABV9CKF1</accession>
<dbReference type="SUPFAM" id="SSF82171">
    <property type="entry name" value="DPP6 N-terminal domain-like"/>
    <property type="match status" value="1"/>
</dbReference>
<comment type="caution">
    <text evidence="3">The sequence shown here is derived from an EMBL/GenBank/DDBJ whole genome shotgun (WGS) entry which is preliminary data.</text>
</comment>
<dbReference type="EMBL" id="JBHSFP010000015">
    <property type="protein sequence ID" value="MFC4533335.1"/>
    <property type="molecule type" value="Genomic_DNA"/>
</dbReference>
<evidence type="ECO:0000259" key="2">
    <source>
        <dbReference type="Pfam" id="PF00326"/>
    </source>
</evidence>